<keyword evidence="13 19" id="KW-0424">Laminin EGF-like domain</keyword>
<feature type="compositionally biased region" description="Basic and acidic residues" evidence="20">
    <location>
        <begin position="676"/>
        <end position="737"/>
    </location>
</feature>
<dbReference type="PROSITE" id="PS50026">
    <property type="entry name" value="EGF_3"/>
    <property type="match status" value="1"/>
</dbReference>
<sequence length="1394" mass="156039">MLLQAVFLLLLHCLAFTLGQYELCKSLVSTDEGSVWEHYACQPKTASMKDYMRIKVDPPGITCGNPPERFCTLENPYLCSDECDASNPDLAHPPQLMQDRERNGLITYWQTVTWRRHPEPLLANITMSWNKSLELTDDIQITFEYGRPTIMVMDKSMDHGRSWQPYQFYADDCMDAFNMPPKRVRDLSPANITRVICTEQYSRWVGSKNDKNVKFEVRARFAVFAGPRLQNMDSLYTRMESMKGLRDFFTFTNLRLRLLRPALGGTYVQRDNLLKYFYAISNIEVPARCKCNLHASQCLLQDGNLQCQCEHNTTGQDCQRCKKGFKAKSWKAGSYLPTPNGTPNTCTIAGSPSGSTTTSTSSKRFTAPGAEAEGETKVEAEGEPQGEPGGGAGPKGEAESAITISEAEQPPAVTHEHSGAPREESNASSGSVSGVGSSHFNPLNPHHFGLSGDTGAPPAEPSSTSLTDNLLPTSPLSEHPLIPMGESDTLPVAAEVLPPSASSQSEKHRVSLTLEKFTPSETVPEHSHLSHVVPKEPTHHSAADHHHHSIQSIFHPQTHDHHHTSKFGTEERHSEPRHSETGVSHKSEGHHGHKTTTSSEHGQKKEAEVEKERITEKTVYHKSEGHLHETHGLQTSSEHGKGSKEEERKAEIKVSHKFEGHGHEIHGHKTTASFGHGEKREEEEHKVSHKSEEHVHEAHGHKTSSEHGEEKEEEKGRKTEHTVSHHMSEGNVHETHGHKITTSSEHGEKRQEDEHKVSHKSEEHTHENHGHKTATSSEHGEERHTQRKVPHMSEVHVHEAHGHKTTTSFEHGEEREAEEHKVFHKSEGHTHETHGHKTTSPEHGEKRHEEEEHKVSHKSEGHVHETHGHKTSSENGQEREEEKERKVEHTVSHTSEGHGHEIHGHRAAASSGHGQKREEEEENRVSHKSEGHGHETHGQKKTTSSGHGEEEHKVSHHFDGHGHGHETHGHKPTASSGHGEEHKVSHHFDGHGHGHGHETHGHKPTTSSGHGVEHKVSHNFDGHGHGHGHETHGHRTTTSSGHGEEEHKVSHKSEGHGHETHGHKPTTSSGHGEEGHHDRKVSHHFEGHVHETHGHRTTSSGHGERREEERNAERKVSHHFEGHVHETHEHGHKITTSSGHGARWEEDHNERKAEKRVHQVIEKSEWERGRHESPKHTHGKDDEDREDREREKKKGLLKLLISGEPQARQLFGIVYDDFKDCECYGHSNRCSYIDYLNIVTCVSCKHNTRGQNCQHCRLGYFRNASAELDDESVCIECNCNQMGSVHDRCNGTGFCQCKDGATGAKCDDCLPGYYWKQGCYANVCDEEMLLCQNGGTCYQNQKCICPPEFKGVLCQHSRCEAGKDCNTASSLHFSTATLLLCTLLAHLLATLTPH</sequence>
<feature type="region of interest" description="Disordered" evidence="20">
    <location>
        <begin position="663"/>
        <end position="1190"/>
    </location>
</feature>
<evidence type="ECO:0000256" key="9">
    <source>
        <dbReference type="ARBA" id="ARBA00023136"/>
    </source>
</evidence>
<evidence type="ECO:0000256" key="3">
    <source>
        <dbReference type="ARBA" id="ARBA00022475"/>
    </source>
</evidence>
<feature type="disulfide bond" evidence="19">
    <location>
        <begin position="1297"/>
        <end position="1306"/>
    </location>
</feature>
<evidence type="ECO:0000256" key="19">
    <source>
        <dbReference type="PROSITE-ProRule" id="PRU00460"/>
    </source>
</evidence>
<dbReference type="GO" id="GO:0005886">
    <property type="term" value="C:plasma membrane"/>
    <property type="evidence" value="ECO:0007669"/>
    <property type="project" value="UniProtKB-SubCell"/>
</dbReference>
<keyword evidence="5 21" id="KW-0732">Signal</keyword>
<evidence type="ECO:0000256" key="7">
    <source>
        <dbReference type="ARBA" id="ARBA00022782"/>
    </source>
</evidence>
<dbReference type="GO" id="GO:0009888">
    <property type="term" value="P:tissue development"/>
    <property type="evidence" value="ECO:0007669"/>
    <property type="project" value="TreeGrafter"/>
</dbReference>
<dbReference type="GeneTree" id="ENSGT00940000153601"/>
<dbReference type="PROSITE" id="PS51117">
    <property type="entry name" value="LAMININ_NTER"/>
    <property type="match status" value="1"/>
</dbReference>
<evidence type="ECO:0000256" key="12">
    <source>
        <dbReference type="ARBA" id="ARBA00023288"/>
    </source>
</evidence>
<dbReference type="SMART" id="SM00136">
    <property type="entry name" value="LamNT"/>
    <property type="match status" value="1"/>
</dbReference>
<feature type="compositionally biased region" description="Basic and acidic residues" evidence="20">
    <location>
        <begin position="978"/>
        <end position="1001"/>
    </location>
</feature>
<feature type="compositionally biased region" description="Basic and acidic residues" evidence="20">
    <location>
        <begin position="791"/>
        <end position="802"/>
    </location>
</feature>
<feature type="compositionally biased region" description="Basic and acidic residues" evidence="20">
    <location>
        <begin position="523"/>
        <end position="544"/>
    </location>
</feature>
<feature type="disulfide bond" evidence="19">
    <location>
        <begin position="1277"/>
        <end position="1289"/>
    </location>
</feature>
<dbReference type="PANTHER" id="PTHR10574:SF27">
    <property type="entry name" value="NETRIN-G2"/>
    <property type="match status" value="1"/>
</dbReference>
<comment type="function">
    <text evidence="14">Involved in controlling patterning and neuronal circuit formation at the laminar, cellular, subcellular and synaptic levels. Promotes neurite outgrowth of both axons and dendrites.</text>
</comment>
<dbReference type="InterPro" id="IPR000742">
    <property type="entry name" value="EGF"/>
</dbReference>
<dbReference type="InterPro" id="IPR008211">
    <property type="entry name" value="Laminin_N"/>
</dbReference>
<evidence type="ECO:0000256" key="6">
    <source>
        <dbReference type="ARBA" id="ARBA00022737"/>
    </source>
</evidence>
<feature type="compositionally biased region" description="Polar residues" evidence="20">
    <location>
        <begin position="461"/>
        <end position="476"/>
    </location>
</feature>
<dbReference type="PROSITE" id="PS00022">
    <property type="entry name" value="EGF_1"/>
    <property type="match status" value="1"/>
</dbReference>
<dbReference type="SMART" id="SM00180">
    <property type="entry name" value="EGF_Lam"/>
    <property type="match status" value="3"/>
</dbReference>
<dbReference type="InterPro" id="IPR056863">
    <property type="entry name" value="LMN_ATRN_NET-like_EGF"/>
</dbReference>
<keyword evidence="11" id="KW-0325">Glycoprotein</keyword>
<dbReference type="Pfam" id="PF24973">
    <property type="entry name" value="EGF_LMN_ATRN"/>
    <property type="match status" value="1"/>
</dbReference>
<dbReference type="Gene3D" id="2.10.25.10">
    <property type="entry name" value="Laminin"/>
    <property type="match status" value="4"/>
</dbReference>
<keyword evidence="4" id="KW-0336">GPI-anchor</keyword>
<protein>
    <recommendedName>
        <fullName evidence="16">Netrin-G2</fullName>
    </recommendedName>
    <alternativeName>
        <fullName evidence="17">Laminet-2</fullName>
    </alternativeName>
</protein>
<keyword evidence="3" id="KW-1003">Cell membrane</keyword>
<feature type="compositionally biased region" description="Basic and acidic residues" evidence="20">
    <location>
        <begin position="414"/>
        <end position="425"/>
    </location>
</feature>
<organism evidence="25 26">
    <name type="scientific">Dicentrarchus labrax</name>
    <name type="common">European seabass</name>
    <name type="synonym">Morone labrax</name>
    <dbReference type="NCBI Taxonomy" id="13489"/>
    <lineage>
        <taxon>Eukaryota</taxon>
        <taxon>Metazoa</taxon>
        <taxon>Chordata</taxon>
        <taxon>Craniata</taxon>
        <taxon>Vertebrata</taxon>
        <taxon>Euteleostomi</taxon>
        <taxon>Actinopterygii</taxon>
        <taxon>Neopterygii</taxon>
        <taxon>Teleostei</taxon>
        <taxon>Neoteleostei</taxon>
        <taxon>Acanthomorphata</taxon>
        <taxon>Eupercaria</taxon>
        <taxon>Moronidae</taxon>
        <taxon>Dicentrarchus</taxon>
    </lineage>
</organism>
<feature type="compositionally biased region" description="Basic and acidic residues" evidence="20">
    <location>
        <begin position="601"/>
        <end position="610"/>
    </location>
</feature>
<feature type="compositionally biased region" description="Basic and acidic residues" evidence="20">
    <location>
        <begin position="1102"/>
        <end position="1129"/>
    </location>
</feature>
<dbReference type="CDD" id="cd00055">
    <property type="entry name" value="EGF_Lam"/>
    <property type="match status" value="3"/>
</dbReference>
<evidence type="ECO:0000256" key="13">
    <source>
        <dbReference type="ARBA" id="ARBA00023292"/>
    </source>
</evidence>
<evidence type="ECO:0000256" key="16">
    <source>
        <dbReference type="ARBA" id="ARBA00068906"/>
    </source>
</evidence>
<dbReference type="SUPFAM" id="SSF57196">
    <property type="entry name" value="EGF/Laminin"/>
    <property type="match status" value="3"/>
</dbReference>
<comment type="subunit">
    <text evidence="15">Interacts with LRRC4.</text>
</comment>
<comment type="subcellular location">
    <subcellularLocation>
        <location evidence="1">Cell membrane</location>
        <topology evidence="1">Lipid-anchor</topology>
        <topology evidence="1">GPI-anchor</topology>
        <orientation evidence="1">Extracellular side</orientation>
    </subcellularLocation>
</comment>
<keyword evidence="18" id="KW-0245">EGF-like domain</keyword>
<reference evidence="25" key="2">
    <citation type="submission" date="2025-09" db="UniProtKB">
        <authorList>
            <consortium name="Ensembl"/>
        </authorList>
    </citation>
    <scope>IDENTIFICATION</scope>
</reference>
<feature type="region of interest" description="Disordered" evidence="20">
    <location>
        <begin position="334"/>
        <end position="486"/>
    </location>
</feature>
<feature type="compositionally biased region" description="Basic and acidic residues" evidence="20">
    <location>
        <begin position="1042"/>
        <end position="1062"/>
    </location>
</feature>
<comment type="caution">
    <text evidence="18">Lacks conserved residue(s) required for the propagation of feature annotation.</text>
</comment>
<evidence type="ECO:0000313" key="25">
    <source>
        <dbReference type="Ensembl" id="ENSDLAP00005055418.2"/>
    </source>
</evidence>
<evidence type="ECO:0000256" key="11">
    <source>
        <dbReference type="ARBA" id="ARBA00023180"/>
    </source>
</evidence>
<feature type="chain" id="PRO_5035801044" description="Netrin-G2" evidence="21">
    <location>
        <begin position="20"/>
        <end position="1394"/>
    </location>
</feature>
<feature type="compositionally biased region" description="Low complexity" evidence="20">
    <location>
        <begin position="350"/>
        <end position="362"/>
    </location>
</feature>
<feature type="compositionally biased region" description="Basic and acidic residues" evidence="20">
    <location>
        <begin position="947"/>
        <end position="969"/>
    </location>
</feature>
<evidence type="ECO:0000256" key="20">
    <source>
        <dbReference type="SAM" id="MobiDB-lite"/>
    </source>
</evidence>
<dbReference type="Pfam" id="PF00055">
    <property type="entry name" value="Laminin_N"/>
    <property type="match status" value="1"/>
</dbReference>
<feature type="region of interest" description="Disordered" evidence="20">
    <location>
        <begin position="624"/>
        <end position="651"/>
    </location>
</feature>
<feature type="region of interest" description="Disordered" evidence="20">
    <location>
        <begin position="518"/>
        <end position="610"/>
    </location>
</feature>
<proteinExistence type="predicted"/>
<evidence type="ECO:0000256" key="17">
    <source>
        <dbReference type="ARBA" id="ARBA00079146"/>
    </source>
</evidence>
<dbReference type="Ensembl" id="ENSDLAT00005058847.2">
    <property type="protein sequence ID" value="ENSDLAP00005055418.2"/>
    <property type="gene ID" value="ENSDLAG00005023653.2"/>
</dbReference>
<feature type="compositionally biased region" description="Basic and acidic residues" evidence="20">
    <location>
        <begin position="638"/>
        <end position="651"/>
    </location>
</feature>
<keyword evidence="12" id="KW-0449">Lipoprotein</keyword>
<feature type="domain" description="Laminin EGF-like" evidence="23">
    <location>
        <begin position="1277"/>
        <end position="1321"/>
    </location>
</feature>
<feature type="compositionally biased region" description="Basic and acidic residues" evidence="20">
    <location>
        <begin position="745"/>
        <end position="770"/>
    </location>
</feature>
<dbReference type="PANTHER" id="PTHR10574">
    <property type="entry name" value="NETRIN/LAMININ-RELATED"/>
    <property type="match status" value="1"/>
</dbReference>
<dbReference type="PROSITE" id="PS50027">
    <property type="entry name" value="EGF_LAM_2"/>
    <property type="match status" value="1"/>
</dbReference>
<feature type="compositionally biased region" description="Basic and acidic residues" evidence="20">
    <location>
        <begin position="915"/>
        <end position="938"/>
    </location>
</feature>
<evidence type="ECO:0000256" key="18">
    <source>
        <dbReference type="PROSITE-ProRule" id="PRU00076"/>
    </source>
</evidence>
<evidence type="ECO:0000256" key="10">
    <source>
        <dbReference type="ARBA" id="ARBA00023157"/>
    </source>
</evidence>
<keyword evidence="8" id="KW-0524">Neurogenesis</keyword>
<reference evidence="25" key="1">
    <citation type="submission" date="2025-08" db="UniProtKB">
        <authorList>
            <consortium name="Ensembl"/>
        </authorList>
    </citation>
    <scope>IDENTIFICATION</scope>
</reference>
<evidence type="ECO:0000256" key="1">
    <source>
        <dbReference type="ARBA" id="ARBA00004471"/>
    </source>
</evidence>
<keyword evidence="10 18" id="KW-1015">Disulfide bond</keyword>
<evidence type="ECO:0000313" key="26">
    <source>
        <dbReference type="Proteomes" id="UP000694389"/>
    </source>
</evidence>
<keyword evidence="26" id="KW-1185">Reference proteome</keyword>
<feature type="disulfide bond" evidence="18">
    <location>
        <begin position="1345"/>
        <end position="1354"/>
    </location>
</feature>
<evidence type="ECO:0000256" key="14">
    <source>
        <dbReference type="ARBA" id="ARBA00055052"/>
    </source>
</evidence>
<dbReference type="GO" id="GO:0009887">
    <property type="term" value="P:animal organ morphogenesis"/>
    <property type="evidence" value="ECO:0007669"/>
    <property type="project" value="TreeGrafter"/>
</dbReference>
<feature type="compositionally biased region" description="Basic and acidic residues" evidence="20">
    <location>
        <begin position="1071"/>
        <end position="1094"/>
    </location>
</feature>
<feature type="compositionally biased region" description="Low complexity" evidence="20">
    <location>
        <begin position="399"/>
        <end position="408"/>
    </location>
</feature>
<feature type="compositionally biased region" description="Basic and acidic residues" evidence="20">
    <location>
        <begin position="1011"/>
        <end position="1033"/>
    </location>
</feature>
<evidence type="ECO:0000256" key="4">
    <source>
        <dbReference type="ARBA" id="ARBA00022622"/>
    </source>
</evidence>
<evidence type="ECO:0000259" key="24">
    <source>
        <dbReference type="PROSITE" id="PS51117"/>
    </source>
</evidence>
<dbReference type="PROSITE" id="PS01248">
    <property type="entry name" value="EGF_LAM_1"/>
    <property type="match status" value="2"/>
</dbReference>
<dbReference type="GO" id="GO:0007409">
    <property type="term" value="P:axonogenesis"/>
    <property type="evidence" value="ECO:0007669"/>
    <property type="project" value="TreeGrafter"/>
</dbReference>
<evidence type="ECO:0000256" key="5">
    <source>
        <dbReference type="ARBA" id="ARBA00022729"/>
    </source>
</evidence>
<dbReference type="FunFam" id="2.10.25.10:FF:000439">
    <property type="entry name" value="Netrin G2"/>
    <property type="match status" value="1"/>
</dbReference>
<feature type="compositionally biased region" description="Basic and acidic residues" evidence="20">
    <location>
        <begin position="568"/>
        <end position="590"/>
    </location>
</feature>
<evidence type="ECO:0000256" key="21">
    <source>
        <dbReference type="SAM" id="SignalP"/>
    </source>
</evidence>
<dbReference type="InterPro" id="IPR050440">
    <property type="entry name" value="Laminin/Netrin_ECM"/>
</dbReference>
<name>A0A8C4IGQ4_DICLA</name>
<feature type="domain" description="Laminin N-terminal" evidence="24">
    <location>
        <begin position="37"/>
        <end position="288"/>
    </location>
</feature>
<keyword evidence="9" id="KW-0472">Membrane</keyword>
<evidence type="ECO:0000259" key="22">
    <source>
        <dbReference type="PROSITE" id="PS50026"/>
    </source>
</evidence>
<dbReference type="Proteomes" id="UP000694389">
    <property type="component" value="Unassembled WGS sequence"/>
</dbReference>
<dbReference type="FunFam" id="2.60.120.260:FF:000005">
    <property type="entry name" value="Netrin G1"/>
    <property type="match status" value="1"/>
</dbReference>
<feature type="domain" description="EGF-like" evidence="22">
    <location>
        <begin position="1320"/>
        <end position="1355"/>
    </location>
</feature>
<accession>A0A8C4IGQ4</accession>
<evidence type="ECO:0000259" key="23">
    <source>
        <dbReference type="PROSITE" id="PS50027"/>
    </source>
</evidence>
<evidence type="ECO:0000256" key="15">
    <source>
        <dbReference type="ARBA" id="ARBA00065506"/>
    </source>
</evidence>
<keyword evidence="2" id="KW-0217">Developmental protein</keyword>
<keyword evidence="7" id="KW-0221">Differentiation</keyword>
<feature type="compositionally biased region" description="Basic and acidic residues" evidence="20">
    <location>
        <begin position="810"/>
        <end position="904"/>
    </location>
</feature>
<dbReference type="Pfam" id="PF00053">
    <property type="entry name" value="EGF_laminin"/>
    <property type="match status" value="2"/>
</dbReference>
<feature type="compositionally biased region" description="Low complexity" evidence="20">
    <location>
        <begin position="428"/>
        <end position="438"/>
    </location>
</feature>
<feature type="compositionally biased region" description="Polar residues" evidence="20">
    <location>
        <begin position="337"/>
        <end position="348"/>
    </location>
</feature>
<evidence type="ECO:0000256" key="2">
    <source>
        <dbReference type="ARBA" id="ARBA00022473"/>
    </source>
</evidence>
<dbReference type="InterPro" id="IPR002049">
    <property type="entry name" value="LE_dom"/>
</dbReference>
<dbReference type="GO" id="GO:0098552">
    <property type="term" value="C:side of membrane"/>
    <property type="evidence" value="ECO:0007669"/>
    <property type="project" value="UniProtKB-KW"/>
</dbReference>
<keyword evidence="6" id="KW-0677">Repeat</keyword>
<feature type="signal peptide" evidence="21">
    <location>
        <begin position="1"/>
        <end position="19"/>
    </location>
</feature>
<dbReference type="FunFam" id="2.10.25.10:FF:000112">
    <property type="entry name" value="Netrin G1"/>
    <property type="match status" value="1"/>
</dbReference>
<dbReference type="FunFam" id="2.10.25.10:FF:000180">
    <property type="entry name" value="Netrin G2"/>
    <property type="match status" value="1"/>
</dbReference>
<dbReference type="FunFam" id="2.10.25.10:FF:001161">
    <property type="entry name" value="Netrin-G2"/>
    <property type="match status" value="1"/>
</dbReference>
<evidence type="ECO:0000256" key="8">
    <source>
        <dbReference type="ARBA" id="ARBA00022902"/>
    </source>
</evidence>
<dbReference type="Gene3D" id="2.60.120.260">
    <property type="entry name" value="Galactose-binding domain-like"/>
    <property type="match status" value="1"/>
</dbReference>
<gene>
    <name evidence="25" type="primary">ntng2b</name>
</gene>
<feature type="compositionally biased region" description="Basic and acidic residues" evidence="20">
    <location>
        <begin position="1142"/>
        <end position="1190"/>
    </location>
</feature>